<gene>
    <name evidence="4" type="ORF">ACFOY7_12940</name>
</gene>
<dbReference type="InterPro" id="IPR011055">
    <property type="entry name" value="Dup_hybrid_motif"/>
</dbReference>
<feature type="compositionally biased region" description="Low complexity" evidence="1">
    <location>
        <begin position="1"/>
        <end position="12"/>
    </location>
</feature>
<keyword evidence="5" id="KW-1185">Reference proteome</keyword>
<feature type="domain" description="M23ase beta-sheet core" evidence="3">
    <location>
        <begin position="157"/>
        <end position="247"/>
    </location>
</feature>
<dbReference type="Pfam" id="PF01551">
    <property type="entry name" value="Peptidase_M23"/>
    <property type="match status" value="1"/>
</dbReference>
<proteinExistence type="predicted"/>
<evidence type="ECO:0000313" key="4">
    <source>
        <dbReference type="EMBL" id="MFC4403975.1"/>
    </source>
</evidence>
<keyword evidence="2" id="KW-1133">Transmembrane helix</keyword>
<dbReference type="SUPFAM" id="SSF51261">
    <property type="entry name" value="Duplicated hybrid motif"/>
    <property type="match status" value="1"/>
</dbReference>
<feature type="region of interest" description="Disordered" evidence="1">
    <location>
        <begin position="1"/>
        <end position="34"/>
    </location>
</feature>
<dbReference type="Proteomes" id="UP001595882">
    <property type="component" value="Unassembled WGS sequence"/>
</dbReference>
<dbReference type="CDD" id="cd12797">
    <property type="entry name" value="M23_peptidase"/>
    <property type="match status" value="1"/>
</dbReference>
<sequence length="257" mass="29028">MKKNNLSSIRNNINRRKQEKKKVTSSYKRSSPTEFSRRINLEDEERHGFYPSIPSSDGKSDNHPIVFRSFLVRSVLAVFLFFICAISITSESSWLEKPKEWTSYALKEEFPFASVNAWYQAKFGAPFALETSVTEGEQLDVLPAFGQINQSFQENGQGILITAEEETEVAAVDAGTVLFAGNDQKTGKTVIIQHADRSKTIYGFLSDIEVHSYQSVKANQIIGSYQPSEANQAIYFAVEKNQQYIDPIQVIHVNEQP</sequence>
<dbReference type="RefSeq" id="WP_390252513.1">
    <property type="nucleotide sequence ID" value="NZ_JBHSDT010000008.1"/>
</dbReference>
<dbReference type="PANTHER" id="PTHR21666">
    <property type="entry name" value="PEPTIDASE-RELATED"/>
    <property type="match status" value="1"/>
</dbReference>
<feature type="transmembrane region" description="Helical" evidence="2">
    <location>
        <begin position="70"/>
        <end position="88"/>
    </location>
</feature>
<name>A0ABV8WX00_9BACI</name>
<accession>A0ABV8WX00</accession>
<evidence type="ECO:0000259" key="3">
    <source>
        <dbReference type="Pfam" id="PF01551"/>
    </source>
</evidence>
<reference evidence="5" key="1">
    <citation type="journal article" date="2019" name="Int. J. Syst. Evol. Microbiol.">
        <title>The Global Catalogue of Microorganisms (GCM) 10K type strain sequencing project: providing services to taxonomists for standard genome sequencing and annotation.</title>
        <authorList>
            <consortium name="The Broad Institute Genomics Platform"/>
            <consortium name="The Broad Institute Genome Sequencing Center for Infectious Disease"/>
            <person name="Wu L."/>
            <person name="Ma J."/>
        </authorList>
    </citation>
    <scope>NUCLEOTIDE SEQUENCE [LARGE SCALE GENOMIC DNA]</scope>
    <source>
        <strain evidence="5">CCUG 37865</strain>
    </source>
</reference>
<dbReference type="InterPro" id="IPR050570">
    <property type="entry name" value="Cell_wall_metabolism_enzyme"/>
</dbReference>
<evidence type="ECO:0000256" key="2">
    <source>
        <dbReference type="SAM" id="Phobius"/>
    </source>
</evidence>
<keyword evidence="2" id="KW-0472">Membrane</keyword>
<dbReference type="PANTHER" id="PTHR21666:SF274">
    <property type="entry name" value="STAGE IV SPORULATION PROTEIN FA"/>
    <property type="match status" value="1"/>
</dbReference>
<dbReference type="InterPro" id="IPR016047">
    <property type="entry name" value="M23ase_b-sheet_dom"/>
</dbReference>
<evidence type="ECO:0000313" key="5">
    <source>
        <dbReference type="Proteomes" id="UP001595882"/>
    </source>
</evidence>
<dbReference type="EMBL" id="JBHSDT010000008">
    <property type="protein sequence ID" value="MFC4403975.1"/>
    <property type="molecule type" value="Genomic_DNA"/>
</dbReference>
<protein>
    <submittedName>
        <fullName evidence="4">Peptidoglycan DD-metalloendopeptidase family protein</fullName>
    </submittedName>
</protein>
<dbReference type="Gene3D" id="2.70.70.10">
    <property type="entry name" value="Glucose Permease (Domain IIA)"/>
    <property type="match status" value="1"/>
</dbReference>
<feature type="compositionally biased region" description="Polar residues" evidence="1">
    <location>
        <begin position="24"/>
        <end position="34"/>
    </location>
</feature>
<keyword evidence="2" id="KW-0812">Transmembrane</keyword>
<evidence type="ECO:0000256" key="1">
    <source>
        <dbReference type="SAM" id="MobiDB-lite"/>
    </source>
</evidence>
<comment type="caution">
    <text evidence="4">The sequence shown here is derived from an EMBL/GenBank/DDBJ whole genome shotgun (WGS) entry which is preliminary data.</text>
</comment>
<organism evidence="4 5">
    <name type="scientific">Gracilibacillus xinjiangensis</name>
    <dbReference type="NCBI Taxonomy" id="1193282"/>
    <lineage>
        <taxon>Bacteria</taxon>
        <taxon>Bacillati</taxon>
        <taxon>Bacillota</taxon>
        <taxon>Bacilli</taxon>
        <taxon>Bacillales</taxon>
        <taxon>Bacillaceae</taxon>
        <taxon>Gracilibacillus</taxon>
    </lineage>
</organism>